<reference evidence="1 2" key="1">
    <citation type="submission" date="2018-07" db="EMBL/GenBank/DDBJ databases">
        <title>Genomic Encyclopedia of Type Strains, Phase III (KMG-III): the genomes of soil and plant-associated and newly described type strains.</title>
        <authorList>
            <person name="Whitman W."/>
        </authorList>
    </citation>
    <scope>NUCLEOTIDE SEQUENCE [LARGE SCALE GENOMIC DNA]</scope>
    <source>
        <strain evidence="1 2">CECT 8575</strain>
    </source>
</reference>
<keyword evidence="2" id="KW-1185">Reference proteome</keyword>
<evidence type="ECO:0000313" key="2">
    <source>
        <dbReference type="Proteomes" id="UP000253495"/>
    </source>
</evidence>
<comment type="caution">
    <text evidence="1">The sequence shown here is derived from an EMBL/GenBank/DDBJ whole genome shotgun (WGS) entry which is preliminary data.</text>
</comment>
<organism evidence="1 2">
    <name type="scientific">Halopolyspora algeriensis</name>
    <dbReference type="NCBI Taxonomy" id="1500506"/>
    <lineage>
        <taxon>Bacteria</taxon>
        <taxon>Bacillati</taxon>
        <taxon>Actinomycetota</taxon>
        <taxon>Actinomycetes</taxon>
        <taxon>Actinomycetes incertae sedis</taxon>
        <taxon>Halopolyspora</taxon>
    </lineage>
</organism>
<dbReference type="AlphaFoldDB" id="A0A368VPD8"/>
<dbReference type="Proteomes" id="UP000253495">
    <property type="component" value="Unassembled WGS sequence"/>
</dbReference>
<sequence length="71" mass="8867">MNRAHLDTPIGPPNPRRTVRMLNDEEWIRIRCRESLREAERQRMARRMRTGRWWRRLSQYAARRAERAERH</sequence>
<protein>
    <submittedName>
        <fullName evidence="1">Uncharacterized protein</fullName>
    </submittedName>
</protein>
<gene>
    <name evidence="1" type="ORF">DFQ14_108101</name>
</gene>
<dbReference type="EMBL" id="QPJC01000008">
    <property type="protein sequence ID" value="RCW42845.1"/>
    <property type="molecule type" value="Genomic_DNA"/>
</dbReference>
<proteinExistence type="predicted"/>
<evidence type="ECO:0000313" key="1">
    <source>
        <dbReference type="EMBL" id="RCW42845.1"/>
    </source>
</evidence>
<accession>A0A368VPD8</accession>
<name>A0A368VPD8_9ACTN</name>